<feature type="domain" description="tRNA uridine 5-carboxymethylaminomethyl modification enzyme C-terminal subdomain" evidence="11">
    <location>
        <begin position="545"/>
        <end position="616"/>
    </location>
</feature>
<evidence type="ECO:0000256" key="2">
    <source>
        <dbReference type="ARBA" id="ARBA00007653"/>
    </source>
</evidence>
<dbReference type="PROSITE" id="PS01281">
    <property type="entry name" value="GIDA_2"/>
    <property type="match status" value="1"/>
</dbReference>
<dbReference type="PANTHER" id="PTHR11806">
    <property type="entry name" value="GLUCOSE INHIBITED DIVISION PROTEIN A"/>
    <property type="match status" value="1"/>
</dbReference>
<comment type="function">
    <text evidence="10">NAD-binding protein involved in the addition of a carboxymethylaminomethyl (cmnm) group at the wobble position (U34) of certain tRNAs, forming tRNA-cmnm(5)s(2)U34.</text>
</comment>
<keyword evidence="4 10" id="KW-0285">Flavoprotein</keyword>
<comment type="cofactor">
    <cofactor evidence="1 10">
        <name>FAD</name>
        <dbReference type="ChEBI" id="CHEBI:57692"/>
    </cofactor>
</comment>
<name>A0ABR8SS75_9BACL</name>
<dbReference type="InterPro" id="IPR044920">
    <property type="entry name" value="MnmG_C_subdom_sf"/>
</dbReference>
<reference evidence="12 13" key="1">
    <citation type="submission" date="2020-08" db="EMBL/GenBank/DDBJ databases">
        <title>A Genomic Blueprint of the Chicken Gut Microbiome.</title>
        <authorList>
            <person name="Gilroy R."/>
            <person name="Ravi A."/>
            <person name="Getino M."/>
            <person name="Pursley I."/>
            <person name="Horton D.L."/>
            <person name="Alikhan N.-F."/>
            <person name="Baker D."/>
            <person name="Gharbi K."/>
            <person name="Hall N."/>
            <person name="Watson M."/>
            <person name="Adriaenssens E.M."/>
            <person name="Foster-Nyarko E."/>
            <person name="Jarju S."/>
            <person name="Secka A."/>
            <person name="Antonio M."/>
            <person name="Oren A."/>
            <person name="Chaudhuri R."/>
            <person name="La Ragione R.M."/>
            <person name="Hildebrand F."/>
            <person name="Pallen M.J."/>
        </authorList>
    </citation>
    <scope>NUCLEOTIDE SEQUENCE [LARGE SCALE GENOMIC DNA]</scope>
    <source>
        <strain evidence="12 13">Sa2CUA10</strain>
    </source>
</reference>
<dbReference type="InterPro" id="IPR036188">
    <property type="entry name" value="FAD/NAD-bd_sf"/>
</dbReference>
<keyword evidence="7 10" id="KW-0520">NAD</keyword>
<keyword evidence="6 10" id="KW-0274">FAD</keyword>
<dbReference type="PANTHER" id="PTHR11806:SF0">
    <property type="entry name" value="PROTEIN MTO1 HOMOLOG, MITOCHONDRIAL"/>
    <property type="match status" value="1"/>
</dbReference>
<comment type="caution">
    <text evidence="12">The sequence shown here is derived from an EMBL/GenBank/DDBJ whole genome shotgun (WGS) entry which is preliminary data.</text>
</comment>
<dbReference type="Gene3D" id="1.10.150.570">
    <property type="entry name" value="GidA associated domain, C-terminal subdomain"/>
    <property type="match status" value="1"/>
</dbReference>
<dbReference type="Pfam" id="PF13932">
    <property type="entry name" value="SAM_GIDA_C"/>
    <property type="match status" value="1"/>
</dbReference>
<dbReference type="PROSITE" id="PS01280">
    <property type="entry name" value="GIDA_1"/>
    <property type="match status" value="1"/>
</dbReference>
<evidence type="ECO:0000256" key="6">
    <source>
        <dbReference type="ARBA" id="ARBA00022827"/>
    </source>
</evidence>
<dbReference type="InterPro" id="IPR047001">
    <property type="entry name" value="MnmG_C_subdom"/>
</dbReference>
<dbReference type="Pfam" id="PF21680">
    <property type="entry name" value="GIDA_C_1st"/>
    <property type="match status" value="1"/>
</dbReference>
<evidence type="ECO:0000256" key="9">
    <source>
        <dbReference type="ARBA" id="ARBA00031800"/>
    </source>
</evidence>
<feature type="binding site" evidence="10">
    <location>
        <position position="181"/>
    </location>
    <ligand>
        <name>FAD</name>
        <dbReference type="ChEBI" id="CHEBI:57692"/>
    </ligand>
</feature>
<dbReference type="InterPro" id="IPR002218">
    <property type="entry name" value="MnmG-rel"/>
</dbReference>
<dbReference type="InterPro" id="IPR040131">
    <property type="entry name" value="MnmG_N"/>
</dbReference>
<dbReference type="Proteomes" id="UP000603641">
    <property type="component" value="Unassembled WGS sequence"/>
</dbReference>
<comment type="subunit">
    <text evidence="8 10">Homodimer. Heterotetramer of two MnmE and two MnmG subunits.</text>
</comment>
<organism evidence="12 13">
    <name type="scientific">Fictibacillus norfolkensis</name>
    <dbReference type="NCBI Taxonomy" id="2762233"/>
    <lineage>
        <taxon>Bacteria</taxon>
        <taxon>Bacillati</taxon>
        <taxon>Bacillota</taxon>
        <taxon>Bacilli</taxon>
        <taxon>Bacillales</taxon>
        <taxon>Fictibacillaceae</taxon>
        <taxon>Fictibacillus</taxon>
    </lineage>
</organism>
<feature type="binding site" evidence="10">
    <location>
        <position position="126"/>
    </location>
    <ligand>
        <name>FAD</name>
        <dbReference type="ChEBI" id="CHEBI:57692"/>
    </ligand>
</feature>
<evidence type="ECO:0000259" key="11">
    <source>
        <dbReference type="SMART" id="SM01228"/>
    </source>
</evidence>
<dbReference type="Gene3D" id="3.50.50.60">
    <property type="entry name" value="FAD/NAD(P)-binding domain"/>
    <property type="match status" value="2"/>
</dbReference>
<evidence type="ECO:0000256" key="5">
    <source>
        <dbReference type="ARBA" id="ARBA00022694"/>
    </source>
</evidence>
<accession>A0ABR8SS75</accession>
<evidence type="ECO:0000256" key="10">
    <source>
        <dbReference type="HAMAP-Rule" id="MF_00129"/>
    </source>
</evidence>
<dbReference type="Pfam" id="PF01134">
    <property type="entry name" value="GIDA"/>
    <property type="match status" value="1"/>
</dbReference>
<evidence type="ECO:0000256" key="4">
    <source>
        <dbReference type="ARBA" id="ARBA00022630"/>
    </source>
</evidence>
<feature type="binding site" evidence="10">
    <location>
        <begin position="14"/>
        <end position="19"/>
    </location>
    <ligand>
        <name>FAD</name>
        <dbReference type="ChEBI" id="CHEBI:57692"/>
    </ligand>
</feature>
<feature type="binding site" evidence="10">
    <location>
        <begin position="273"/>
        <end position="287"/>
    </location>
    <ligand>
        <name>NAD(+)</name>
        <dbReference type="ChEBI" id="CHEBI:57540"/>
    </ligand>
</feature>
<keyword evidence="13" id="KW-1185">Reference proteome</keyword>
<evidence type="ECO:0000256" key="1">
    <source>
        <dbReference type="ARBA" id="ARBA00001974"/>
    </source>
</evidence>
<dbReference type="InterPro" id="IPR026904">
    <property type="entry name" value="MnmG_C"/>
</dbReference>
<comment type="similarity">
    <text evidence="2 10">Belongs to the MnmG family.</text>
</comment>
<dbReference type="SMART" id="SM01228">
    <property type="entry name" value="GIDA_assoc_3"/>
    <property type="match status" value="1"/>
</dbReference>
<dbReference type="NCBIfam" id="TIGR00136">
    <property type="entry name" value="mnmG_gidA"/>
    <property type="match status" value="1"/>
</dbReference>
<evidence type="ECO:0000313" key="12">
    <source>
        <dbReference type="EMBL" id="MBD7966353.1"/>
    </source>
</evidence>
<keyword evidence="10" id="KW-0963">Cytoplasm</keyword>
<feature type="binding site" evidence="10">
    <location>
        <position position="370"/>
    </location>
    <ligand>
        <name>FAD</name>
        <dbReference type="ChEBI" id="CHEBI:57692"/>
    </ligand>
</feature>
<dbReference type="EMBL" id="JACSQM010000017">
    <property type="protein sequence ID" value="MBD7966353.1"/>
    <property type="molecule type" value="Genomic_DNA"/>
</dbReference>
<sequence>MGYKADTFDVIVVGAGHAGVEAALASARMGAKTLCLTLNLDTVAYMPCNPSVGGPAKGIVVREVDALGGEMARNIDKTHIQMRMLNTGKGPAVRALRAQADKYLYQHEMKKTMENTENLTLRQGMVERLIIEDGECRGVITKTGAEYAAKAVVLTTGTYLRGKIIIGELAYESGPNNMAPSINLSYHLQELGFDMVRFKTGTPPRVNSKTIDYSKTEIQPGDDVPRAFSYETTEYITDQLPCWLTYTGEETHQLINGNLHRSPMYSGMIEGTGPRYCPSIEDKIVRFNDKPRHQIFLEPEGRNTEEVYVQGLSTSLPEDVQKRILATIPGLEKAELMRAGYAIEYDAIVPTQLWPSLETKRVNGLFTAGQLNGTSGYEEAAGQGLMAGINAALKVQDKEPLVLNRSEAYIGVLIDDLITKGTNEPYRLLTSRAEYRLLLRHDNADLRLTKKGHEIGLIPEDRYERFEEKKALIAQEIDRLEHVSIKPIEIVQQVLAESQSTPLKEPMSAASLLKRPEITYPVIHKLVPAETALPETVMEQVEIQVKYAGYIDKQLAQVEKMRKMENKKLPVDLDYMAINGLATEAKQKLHEVRPLSVGQASRVSGVNPADISILLIYLEQGKLAKIAR</sequence>
<dbReference type="HAMAP" id="MF_00129">
    <property type="entry name" value="MnmG_GidA"/>
    <property type="match status" value="1"/>
</dbReference>
<proteinExistence type="inferred from homology"/>
<dbReference type="Gene3D" id="1.10.10.1800">
    <property type="entry name" value="tRNA uridine 5-carboxymethylaminomethyl modification enzyme MnmG/GidA"/>
    <property type="match status" value="1"/>
</dbReference>
<evidence type="ECO:0000256" key="3">
    <source>
        <dbReference type="ARBA" id="ARBA00020461"/>
    </source>
</evidence>
<protein>
    <recommendedName>
        <fullName evidence="3 10">tRNA uridine 5-carboxymethylaminomethyl modification enzyme MnmG</fullName>
    </recommendedName>
    <alternativeName>
        <fullName evidence="9 10">Glucose-inhibited division protein A</fullName>
    </alternativeName>
</protein>
<keyword evidence="5 10" id="KW-0819">tRNA processing</keyword>
<dbReference type="RefSeq" id="WP_191755489.1">
    <property type="nucleotide sequence ID" value="NZ_JACSQM010000017.1"/>
</dbReference>
<comment type="subcellular location">
    <subcellularLocation>
        <location evidence="10">Cytoplasm</location>
    </subcellularLocation>
</comment>
<dbReference type="SUPFAM" id="SSF51905">
    <property type="entry name" value="FAD/NAD(P)-binding domain"/>
    <property type="match status" value="1"/>
</dbReference>
<evidence type="ECO:0000256" key="8">
    <source>
        <dbReference type="ARBA" id="ARBA00025948"/>
    </source>
</evidence>
<gene>
    <name evidence="10 12" type="primary">mnmG</name>
    <name evidence="10" type="synonym">gidA</name>
    <name evidence="12" type="ORF">H9648_20095</name>
</gene>
<dbReference type="InterPro" id="IPR020595">
    <property type="entry name" value="MnmG-rel_CS"/>
</dbReference>
<evidence type="ECO:0000313" key="13">
    <source>
        <dbReference type="Proteomes" id="UP000603641"/>
    </source>
</evidence>
<evidence type="ECO:0000256" key="7">
    <source>
        <dbReference type="ARBA" id="ARBA00023027"/>
    </source>
</evidence>
<dbReference type="InterPro" id="IPR004416">
    <property type="entry name" value="MnmG"/>
</dbReference>
<dbReference type="InterPro" id="IPR049312">
    <property type="entry name" value="GIDA_C_N"/>
</dbReference>
<dbReference type="PRINTS" id="PR00411">
    <property type="entry name" value="PNDRDTASEI"/>
</dbReference>